<evidence type="ECO:0000313" key="3">
    <source>
        <dbReference type="Proteomes" id="UP000275385"/>
    </source>
</evidence>
<keyword evidence="3" id="KW-1185">Reference proteome</keyword>
<dbReference type="EMBL" id="QVQW01000027">
    <property type="protein sequence ID" value="RKU44782.1"/>
    <property type="molecule type" value="Genomic_DNA"/>
</dbReference>
<dbReference type="Pfam" id="PF23670">
    <property type="entry name" value="PIGBOS1"/>
    <property type="match status" value="1"/>
</dbReference>
<reference evidence="2 3" key="1">
    <citation type="submission" date="2018-08" db="EMBL/GenBank/DDBJ databases">
        <title>Draft genome of the lignicolous fungus Coniochaeta pulveracea.</title>
        <authorList>
            <person name="Borstlap C.J."/>
            <person name="De Witt R.N."/>
            <person name="Botha A."/>
            <person name="Volschenk H."/>
        </authorList>
    </citation>
    <scope>NUCLEOTIDE SEQUENCE [LARGE SCALE GENOMIC DNA]</scope>
    <source>
        <strain evidence="2 3">CAB683</strain>
    </source>
</reference>
<evidence type="ECO:0000313" key="2">
    <source>
        <dbReference type="EMBL" id="RKU44782.1"/>
    </source>
</evidence>
<name>A0A420YA78_9PEZI</name>
<accession>A0A420YA78</accession>
<proteinExistence type="predicted"/>
<sequence>MSWTRTYLPPALAAVVGIANGVYIFKPSILEEREKNSIKDTLTPQSEPIREPGQTQVEEKTTSTNNQAIDTPASQR</sequence>
<gene>
    <name evidence="2" type="ORF">DL546_007007</name>
</gene>
<dbReference type="AlphaFoldDB" id="A0A420YA78"/>
<comment type="caution">
    <text evidence="2">The sequence shown here is derived from an EMBL/GenBank/DDBJ whole genome shotgun (WGS) entry which is preliminary data.</text>
</comment>
<protein>
    <submittedName>
        <fullName evidence="2">Uncharacterized protein</fullName>
    </submittedName>
</protein>
<evidence type="ECO:0000256" key="1">
    <source>
        <dbReference type="SAM" id="MobiDB-lite"/>
    </source>
</evidence>
<organism evidence="2 3">
    <name type="scientific">Coniochaeta pulveracea</name>
    <dbReference type="NCBI Taxonomy" id="177199"/>
    <lineage>
        <taxon>Eukaryota</taxon>
        <taxon>Fungi</taxon>
        <taxon>Dikarya</taxon>
        <taxon>Ascomycota</taxon>
        <taxon>Pezizomycotina</taxon>
        <taxon>Sordariomycetes</taxon>
        <taxon>Sordariomycetidae</taxon>
        <taxon>Coniochaetales</taxon>
        <taxon>Coniochaetaceae</taxon>
        <taxon>Coniochaeta</taxon>
    </lineage>
</organism>
<feature type="region of interest" description="Disordered" evidence="1">
    <location>
        <begin position="34"/>
        <end position="76"/>
    </location>
</feature>
<dbReference type="InterPro" id="IPR057394">
    <property type="entry name" value="PIGBOS1"/>
</dbReference>
<dbReference type="OrthoDB" id="4746261at2759"/>
<feature type="compositionally biased region" description="Polar residues" evidence="1">
    <location>
        <begin position="62"/>
        <end position="76"/>
    </location>
</feature>
<dbReference type="Proteomes" id="UP000275385">
    <property type="component" value="Unassembled WGS sequence"/>
</dbReference>